<dbReference type="VEuPathDB" id="TrichDB:TVAGG3_0207430"/>
<dbReference type="AlphaFoldDB" id="A2DE27"/>
<dbReference type="EMBL" id="DS114341">
    <property type="protein sequence ID" value="EAX88202.1"/>
    <property type="molecule type" value="Genomic_DNA"/>
</dbReference>
<feature type="compositionally biased region" description="Basic and acidic residues" evidence="1">
    <location>
        <begin position="24"/>
        <end position="48"/>
    </location>
</feature>
<feature type="region of interest" description="Disordered" evidence="1">
    <location>
        <begin position="79"/>
        <end position="110"/>
    </location>
</feature>
<dbReference type="SMR" id="A2DE27"/>
<feature type="compositionally biased region" description="Basic and acidic residues" evidence="1">
    <location>
        <begin position="123"/>
        <end position="164"/>
    </location>
</feature>
<feature type="region of interest" description="Disordered" evidence="1">
    <location>
        <begin position="123"/>
        <end position="207"/>
    </location>
</feature>
<feature type="region of interest" description="Disordered" evidence="1">
    <location>
        <begin position="24"/>
        <end position="62"/>
    </location>
</feature>
<name>A2DE27_TRIV3</name>
<dbReference type="EMBL" id="DS113191">
    <property type="protein sequence ID" value="EAY21245.1"/>
    <property type="molecule type" value="Genomic_DNA"/>
</dbReference>
<evidence type="ECO:0000313" key="3">
    <source>
        <dbReference type="EMBL" id="EAY21245.1"/>
    </source>
</evidence>
<dbReference type="Proteomes" id="UP000001542">
    <property type="component" value="Unassembled WGS sequence"/>
</dbReference>
<feature type="compositionally biased region" description="Polar residues" evidence="1">
    <location>
        <begin position="79"/>
        <end position="98"/>
    </location>
</feature>
<evidence type="ECO:0000256" key="1">
    <source>
        <dbReference type="SAM" id="MobiDB-lite"/>
    </source>
</evidence>
<sequence length="207" mass="23743">MRPSPDKFIKNHLQLFNEKNDISAEVKEDKKDDIIQEDKHELADDNPKSRRQQGFFQSSFLPPSLLPYRYRQRTDLGSSNSELLTISDVPETQSNKQPANEKKATYHKYDSIRDEARKLFIESTEKERKEKEQKEAEKRKKEEEEKEAAVKRKKEKEAENEKQTAPKAGLSLSMTKSPSKDKAAEAGKTPSNGTTLSMKPSLSTTLK</sequence>
<keyword evidence="4" id="KW-1185">Reference proteome</keyword>
<evidence type="ECO:0000313" key="4">
    <source>
        <dbReference type="Proteomes" id="UP000001542"/>
    </source>
</evidence>
<dbReference type="VEuPathDB" id="TrichDB:TVAG_166200"/>
<organism evidence="3 4">
    <name type="scientific">Trichomonas vaginalis (strain ATCC PRA-98 / G3)</name>
    <dbReference type="NCBI Taxonomy" id="412133"/>
    <lineage>
        <taxon>Eukaryota</taxon>
        <taxon>Metamonada</taxon>
        <taxon>Parabasalia</taxon>
        <taxon>Trichomonadida</taxon>
        <taxon>Trichomonadidae</taxon>
        <taxon>Trichomonas</taxon>
    </lineage>
</organism>
<dbReference type="KEGG" id="tva:4745858"/>
<feature type="compositionally biased region" description="Polar residues" evidence="1">
    <location>
        <begin position="189"/>
        <end position="207"/>
    </location>
</feature>
<proteinExistence type="predicted"/>
<reference evidence="3" key="1">
    <citation type="submission" date="2006-10" db="EMBL/GenBank/DDBJ databases">
        <authorList>
            <person name="Amadeo P."/>
            <person name="Zhao Q."/>
            <person name="Wortman J."/>
            <person name="Fraser-Liggett C."/>
            <person name="Carlton J."/>
        </authorList>
    </citation>
    <scope>NUCLEOTIDE SEQUENCE</scope>
    <source>
        <strain evidence="3">G3</strain>
    </source>
</reference>
<feature type="compositionally biased region" description="Basic and acidic residues" evidence="1">
    <location>
        <begin position="99"/>
        <end position="110"/>
    </location>
</feature>
<gene>
    <name evidence="3" type="ORF">TVAG_166200</name>
    <name evidence="2" type="ORF">TVAG_404620</name>
</gene>
<accession>A2DE27</accession>
<protein>
    <submittedName>
        <fullName evidence="3">Uncharacterized protein</fullName>
    </submittedName>
</protein>
<evidence type="ECO:0000313" key="2">
    <source>
        <dbReference type="EMBL" id="EAX88202.1"/>
    </source>
</evidence>
<reference evidence="3" key="2">
    <citation type="journal article" date="2007" name="Science">
        <title>Draft genome sequence of the sexually transmitted pathogen Trichomonas vaginalis.</title>
        <authorList>
            <person name="Carlton J.M."/>
            <person name="Hirt R.P."/>
            <person name="Silva J.C."/>
            <person name="Delcher A.L."/>
            <person name="Schatz M."/>
            <person name="Zhao Q."/>
            <person name="Wortman J.R."/>
            <person name="Bidwell S.L."/>
            <person name="Alsmark U.C.M."/>
            <person name="Besteiro S."/>
            <person name="Sicheritz-Ponten T."/>
            <person name="Noel C.J."/>
            <person name="Dacks J.B."/>
            <person name="Foster P.G."/>
            <person name="Simillion C."/>
            <person name="Van de Peer Y."/>
            <person name="Miranda-Saavedra D."/>
            <person name="Barton G.J."/>
            <person name="Westrop G.D."/>
            <person name="Mueller S."/>
            <person name="Dessi D."/>
            <person name="Fiori P.L."/>
            <person name="Ren Q."/>
            <person name="Paulsen I."/>
            <person name="Zhang H."/>
            <person name="Bastida-Corcuera F.D."/>
            <person name="Simoes-Barbosa A."/>
            <person name="Brown M.T."/>
            <person name="Hayes R.D."/>
            <person name="Mukherjee M."/>
            <person name="Okumura C.Y."/>
            <person name="Schneider R."/>
            <person name="Smith A.J."/>
            <person name="Vanacova S."/>
            <person name="Villalvazo M."/>
            <person name="Haas B.J."/>
            <person name="Pertea M."/>
            <person name="Feldblyum T.V."/>
            <person name="Utterback T.R."/>
            <person name="Shu C.L."/>
            <person name="Osoegawa K."/>
            <person name="de Jong P.J."/>
            <person name="Hrdy I."/>
            <person name="Horvathova L."/>
            <person name="Zubacova Z."/>
            <person name="Dolezal P."/>
            <person name="Malik S.B."/>
            <person name="Logsdon J.M. Jr."/>
            <person name="Henze K."/>
            <person name="Gupta A."/>
            <person name="Wang C.C."/>
            <person name="Dunne R.L."/>
            <person name="Upcroft J.A."/>
            <person name="Upcroft P."/>
            <person name="White O."/>
            <person name="Salzberg S.L."/>
            <person name="Tang P."/>
            <person name="Chiu C.-H."/>
            <person name="Lee Y.-S."/>
            <person name="Embley T.M."/>
            <person name="Coombs G.H."/>
            <person name="Mottram J.C."/>
            <person name="Tachezy J."/>
            <person name="Fraser-Liggett C.M."/>
            <person name="Johnson P.J."/>
        </authorList>
    </citation>
    <scope>NUCLEOTIDE SEQUENCE [LARGE SCALE GENOMIC DNA]</scope>
    <source>
        <strain evidence="3">G3</strain>
    </source>
</reference>
<feature type="compositionally biased region" description="Polar residues" evidence="1">
    <location>
        <begin position="52"/>
        <end position="61"/>
    </location>
</feature>